<dbReference type="OrthoDB" id="9782003at2"/>
<feature type="domain" description="PDZ" evidence="12">
    <location>
        <begin position="126"/>
        <end position="180"/>
    </location>
</feature>
<evidence type="ECO:0000256" key="3">
    <source>
        <dbReference type="ARBA" id="ARBA00007931"/>
    </source>
</evidence>
<evidence type="ECO:0000313" key="14">
    <source>
        <dbReference type="Proteomes" id="UP000077339"/>
    </source>
</evidence>
<keyword evidence="4" id="KW-0645">Protease</keyword>
<dbReference type="InterPro" id="IPR008915">
    <property type="entry name" value="Peptidase_M50"/>
</dbReference>
<evidence type="ECO:0000256" key="6">
    <source>
        <dbReference type="ARBA" id="ARBA00022801"/>
    </source>
</evidence>
<comment type="caution">
    <text evidence="13">The sequence shown here is derived from an EMBL/GenBank/DDBJ whole genome shotgun (WGS) entry which is preliminary data.</text>
</comment>
<comment type="similarity">
    <text evidence="3">Belongs to the peptidase M50B family.</text>
</comment>
<sequence>MVALYFIVIFTGIVVAHELGHYLFAKLFRVKVLEFAIGFGPKLFSIKGKETTLSIKLIPFGGYVRMAGEDLGTLEEDIKKVPKERLFNTKPSWQRFLIAFSGPLFSILTGFIIFAIAGAIWGFPEVVVERVQPDSPAYYAGVQSGDRIVSVNGKVLIESSVLSRKIKAGEELTITISRNGNLVELNVKPQLLPESAVFVLEDASGNPGNRLLNIDRAPVSNGYSTIAQMFQVGEIIEFSFENGNKVRAVLKNLSISKPYFALGIYYAAFEPVFNSDIGDFRAGDRIVRVNDFSVEDGLDFSYLVQSISANPSTMYLYFTGDTLDKALKGFPENLEVEIQRKGNNITMNITKSEFISILEKPNAFKQGFDFWYPGNVFEAFSLGVRWAMELLRTMVGIISNLFTGQSSLSEFTGPIGIVKLVGDAAKAGMKMVILLVGLITLNLGVVNLLPLPALDGGRMVLALVEMIIRRRIDPKIEAYIHAIGFFILIGVLLYITFIDVGRFLG</sequence>
<dbReference type="InterPro" id="IPR041489">
    <property type="entry name" value="PDZ_6"/>
</dbReference>
<dbReference type="PANTHER" id="PTHR42837">
    <property type="entry name" value="REGULATOR OF SIGMA-E PROTEASE RSEP"/>
    <property type="match status" value="1"/>
</dbReference>
<evidence type="ECO:0000256" key="11">
    <source>
        <dbReference type="SAM" id="Phobius"/>
    </source>
</evidence>
<name>A0A176K1F8_9BACT</name>
<evidence type="ECO:0000256" key="2">
    <source>
        <dbReference type="ARBA" id="ARBA00004141"/>
    </source>
</evidence>
<evidence type="ECO:0000256" key="9">
    <source>
        <dbReference type="ARBA" id="ARBA00023049"/>
    </source>
</evidence>
<dbReference type="SMART" id="SM00228">
    <property type="entry name" value="PDZ"/>
    <property type="match status" value="1"/>
</dbReference>
<dbReference type="PATRIC" id="fig|1453497.3.peg.1655"/>
<accession>A0A176K1F8</accession>
<evidence type="ECO:0000256" key="4">
    <source>
        <dbReference type="ARBA" id="ARBA00022670"/>
    </source>
</evidence>
<dbReference type="RefSeq" id="WP_068346706.1">
    <property type="nucleotide sequence ID" value="NZ_JFHK01000005.1"/>
</dbReference>
<dbReference type="InterPro" id="IPR036034">
    <property type="entry name" value="PDZ_sf"/>
</dbReference>
<feature type="transmembrane region" description="Helical" evidence="11">
    <location>
        <begin position="431"/>
        <end position="449"/>
    </location>
</feature>
<dbReference type="Pfam" id="PF02163">
    <property type="entry name" value="Peptidase_M50"/>
    <property type="match status" value="1"/>
</dbReference>
<dbReference type="AlphaFoldDB" id="A0A176K1F8"/>
<feature type="transmembrane region" description="Helical" evidence="11">
    <location>
        <begin position="96"/>
        <end position="123"/>
    </location>
</feature>
<keyword evidence="5 11" id="KW-0812">Transmembrane</keyword>
<reference evidence="13 14" key="1">
    <citation type="submission" date="2014-02" db="EMBL/GenBank/DDBJ databases">
        <title>Kosmotoga genome sequencing.</title>
        <authorList>
            <person name="Pollo S.M."/>
            <person name="Charchuk R."/>
            <person name="Nesbo C.L."/>
        </authorList>
    </citation>
    <scope>NUCLEOTIDE SEQUENCE [LARGE SCALE GENOMIC DNA]</scope>
    <source>
        <strain evidence="13 14">S304</strain>
    </source>
</reference>
<comment type="cofactor">
    <cofactor evidence="1">
        <name>Zn(2+)</name>
        <dbReference type="ChEBI" id="CHEBI:29105"/>
    </cofactor>
</comment>
<organism evidence="13 14">
    <name type="scientific">Kosmotoga arenicorallina S304</name>
    <dbReference type="NCBI Taxonomy" id="1453497"/>
    <lineage>
        <taxon>Bacteria</taxon>
        <taxon>Thermotogati</taxon>
        <taxon>Thermotogota</taxon>
        <taxon>Thermotogae</taxon>
        <taxon>Kosmotogales</taxon>
        <taxon>Kosmotogaceae</taxon>
        <taxon>Kosmotoga</taxon>
    </lineage>
</organism>
<dbReference type="Gene3D" id="2.30.42.10">
    <property type="match status" value="1"/>
</dbReference>
<evidence type="ECO:0000256" key="7">
    <source>
        <dbReference type="ARBA" id="ARBA00022833"/>
    </source>
</evidence>
<proteinExistence type="inferred from homology"/>
<evidence type="ECO:0000256" key="10">
    <source>
        <dbReference type="ARBA" id="ARBA00023136"/>
    </source>
</evidence>
<gene>
    <name evidence="13" type="ORF">AT15_08330</name>
</gene>
<keyword evidence="8 11" id="KW-1133">Transmembrane helix</keyword>
<dbReference type="InterPro" id="IPR001478">
    <property type="entry name" value="PDZ"/>
</dbReference>
<protein>
    <submittedName>
        <fullName evidence="13">Peptidase M50</fullName>
    </submittedName>
</protein>
<evidence type="ECO:0000259" key="12">
    <source>
        <dbReference type="PROSITE" id="PS50106"/>
    </source>
</evidence>
<keyword evidence="14" id="KW-1185">Reference proteome</keyword>
<dbReference type="GO" id="GO:0004222">
    <property type="term" value="F:metalloendopeptidase activity"/>
    <property type="evidence" value="ECO:0007669"/>
    <property type="project" value="InterPro"/>
</dbReference>
<evidence type="ECO:0000313" key="13">
    <source>
        <dbReference type="EMBL" id="OAA30977.1"/>
    </source>
</evidence>
<dbReference type="GO" id="GO:0016020">
    <property type="term" value="C:membrane"/>
    <property type="evidence" value="ECO:0007669"/>
    <property type="project" value="UniProtKB-SubCell"/>
</dbReference>
<keyword evidence="9" id="KW-0482">Metalloprotease</keyword>
<comment type="subcellular location">
    <subcellularLocation>
        <location evidence="2">Membrane</location>
        <topology evidence="2">Multi-pass membrane protein</topology>
    </subcellularLocation>
</comment>
<dbReference type="PANTHER" id="PTHR42837:SF2">
    <property type="entry name" value="MEMBRANE METALLOPROTEASE ARASP2, CHLOROPLASTIC-RELATED"/>
    <property type="match status" value="1"/>
</dbReference>
<dbReference type="EMBL" id="JFHK01000005">
    <property type="protein sequence ID" value="OAA30977.1"/>
    <property type="molecule type" value="Genomic_DNA"/>
</dbReference>
<dbReference type="Pfam" id="PF17820">
    <property type="entry name" value="PDZ_6"/>
    <property type="match status" value="1"/>
</dbReference>
<feature type="transmembrane region" description="Helical" evidence="11">
    <location>
        <begin position="478"/>
        <end position="498"/>
    </location>
</feature>
<evidence type="ECO:0000256" key="8">
    <source>
        <dbReference type="ARBA" id="ARBA00022989"/>
    </source>
</evidence>
<keyword evidence="6" id="KW-0378">Hydrolase</keyword>
<dbReference type="SUPFAM" id="SSF50156">
    <property type="entry name" value="PDZ domain-like"/>
    <property type="match status" value="1"/>
</dbReference>
<dbReference type="Proteomes" id="UP000077339">
    <property type="component" value="Unassembled WGS sequence"/>
</dbReference>
<dbReference type="InterPro" id="IPR004387">
    <property type="entry name" value="Pept_M50_Zn"/>
</dbReference>
<evidence type="ECO:0000256" key="1">
    <source>
        <dbReference type="ARBA" id="ARBA00001947"/>
    </source>
</evidence>
<keyword evidence="10 11" id="KW-0472">Membrane</keyword>
<keyword evidence="7" id="KW-0862">Zinc</keyword>
<dbReference type="STRING" id="1453497.AT15_08330"/>
<feature type="transmembrane region" description="Helical" evidence="11">
    <location>
        <begin position="6"/>
        <end position="25"/>
    </location>
</feature>
<dbReference type="GO" id="GO:0006508">
    <property type="term" value="P:proteolysis"/>
    <property type="evidence" value="ECO:0007669"/>
    <property type="project" value="UniProtKB-KW"/>
</dbReference>
<dbReference type="CDD" id="cd06163">
    <property type="entry name" value="S2P-M50_PDZ_RseP-like"/>
    <property type="match status" value="1"/>
</dbReference>
<evidence type="ECO:0000256" key="5">
    <source>
        <dbReference type="ARBA" id="ARBA00022692"/>
    </source>
</evidence>
<dbReference type="PROSITE" id="PS50106">
    <property type="entry name" value="PDZ"/>
    <property type="match status" value="1"/>
</dbReference>